<proteinExistence type="predicted"/>
<dbReference type="AlphaFoldDB" id="A0A9P5C130"/>
<name>A0A9P5C130_9PLEO</name>
<comment type="caution">
    <text evidence="2">The sequence shown here is derived from an EMBL/GenBank/DDBJ whole genome shotgun (WGS) entry which is preliminary data.</text>
</comment>
<keyword evidence="3" id="KW-1185">Reference proteome</keyword>
<organism evidence="2 3">
    <name type="scientific">Didymella heteroderae</name>
    <dbReference type="NCBI Taxonomy" id="1769908"/>
    <lineage>
        <taxon>Eukaryota</taxon>
        <taxon>Fungi</taxon>
        <taxon>Dikarya</taxon>
        <taxon>Ascomycota</taxon>
        <taxon>Pezizomycotina</taxon>
        <taxon>Dothideomycetes</taxon>
        <taxon>Pleosporomycetidae</taxon>
        <taxon>Pleosporales</taxon>
        <taxon>Pleosporineae</taxon>
        <taxon>Didymellaceae</taxon>
        <taxon>Didymella</taxon>
    </lineage>
</organism>
<sequence>MRRSHSRTCLMQAVYSRTVRRSEAAQLENVLRLTPPHEEVTSTFETLELSTAAQKAQQYSTKSSKAIIKENWDAKLKFPGDYKCPTALAILSSATCGQPRRNKKMKLEKTKGVKEDDEIELDQPAVKLKFRQMDQESDEDEDEE</sequence>
<feature type="compositionally biased region" description="Acidic residues" evidence="1">
    <location>
        <begin position="135"/>
        <end position="144"/>
    </location>
</feature>
<gene>
    <name evidence="2" type="ORF">E8E12_003799</name>
</gene>
<feature type="region of interest" description="Disordered" evidence="1">
    <location>
        <begin position="99"/>
        <end position="118"/>
    </location>
</feature>
<accession>A0A9P5C130</accession>
<dbReference type="EMBL" id="SWKV01000025">
    <property type="protein sequence ID" value="KAF3040465.1"/>
    <property type="molecule type" value="Genomic_DNA"/>
</dbReference>
<feature type="region of interest" description="Disordered" evidence="1">
    <location>
        <begin position="124"/>
        <end position="144"/>
    </location>
</feature>
<dbReference type="Proteomes" id="UP000758155">
    <property type="component" value="Unassembled WGS sequence"/>
</dbReference>
<protein>
    <submittedName>
        <fullName evidence="2">Uncharacterized protein</fullName>
    </submittedName>
</protein>
<evidence type="ECO:0000313" key="2">
    <source>
        <dbReference type="EMBL" id="KAF3040465.1"/>
    </source>
</evidence>
<evidence type="ECO:0000256" key="1">
    <source>
        <dbReference type="SAM" id="MobiDB-lite"/>
    </source>
</evidence>
<evidence type="ECO:0000313" key="3">
    <source>
        <dbReference type="Proteomes" id="UP000758155"/>
    </source>
</evidence>
<feature type="compositionally biased region" description="Basic and acidic residues" evidence="1">
    <location>
        <begin position="105"/>
        <end position="114"/>
    </location>
</feature>
<reference evidence="2" key="1">
    <citation type="submission" date="2019-04" db="EMBL/GenBank/DDBJ databases">
        <title>Sequencing of skin fungus with MAO and IRED activity.</title>
        <authorList>
            <person name="Marsaioli A.J."/>
            <person name="Bonatto J.M.C."/>
            <person name="Reis Junior O."/>
        </authorList>
    </citation>
    <scope>NUCLEOTIDE SEQUENCE</scope>
    <source>
        <strain evidence="2">28M1</strain>
    </source>
</reference>
<dbReference type="OrthoDB" id="3690177at2759"/>